<organism evidence="1 2">
    <name type="scientific">Funneliformis caledonium</name>
    <dbReference type="NCBI Taxonomy" id="1117310"/>
    <lineage>
        <taxon>Eukaryota</taxon>
        <taxon>Fungi</taxon>
        <taxon>Fungi incertae sedis</taxon>
        <taxon>Mucoromycota</taxon>
        <taxon>Glomeromycotina</taxon>
        <taxon>Glomeromycetes</taxon>
        <taxon>Glomerales</taxon>
        <taxon>Glomeraceae</taxon>
        <taxon>Funneliformis</taxon>
    </lineage>
</organism>
<gene>
    <name evidence="1" type="ORF">FCALED_LOCUS8387</name>
</gene>
<protein>
    <submittedName>
        <fullName evidence="1">10300_t:CDS:1</fullName>
    </submittedName>
</protein>
<evidence type="ECO:0000313" key="2">
    <source>
        <dbReference type="Proteomes" id="UP000789570"/>
    </source>
</evidence>
<dbReference type="Proteomes" id="UP000789570">
    <property type="component" value="Unassembled WGS sequence"/>
</dbReference>
<proteinExistence type="predicted"/>
<evidence type="ECO:0000313" key="1">
    <source>
        <dbReference type="EMBL" id="CAG8596789.1"/>
    </source>
</evidence>
<keyword evidence="2" id="KW-1185">Reference proteome</keyword>
<dbReference type="AlphaFoldDB" id="A0A9N9GAN3"/>
<dbReference type="EMBL" id="CAJVPQ010002428">
    <property type="protein sequence ID" value="CAG8596789.1"/>
    <property type="molecule type" value="Genomic_DNA"/>
</dbReference>
<name>A0A9N9GAN3_9GLOM</name>
<comment type="caution">
    <text evidence="1">The sequence shown here is derived from an EMBL/GenBank/DDBJ whole genome shotgun (WGS) entry which is preliminary data.</text>
</comment>
<feature type="non-terminal residue" evidence="1">
    <location>
        <position position="1"/>
    </location>
</feature>
<sequence>PAGSLSNNTRQKKLRYEKDEDKKELERFAMRSNELRLMAEREAKVQQPLETDIQEEVSFTIEEFEEAATKSAPLPYVNLDCLKKWIKENYTHKIETTLSNLRATMEIERLDLEQFNFVSVKDVEEYDIEELIAYLRTKFSNLSEDFIKLHDQNIDG</sequence>
<accession>A0A9N9GAN3</accession>
<dbReference type="OrthoDB" id="2411497at2759"/>
<reference evidence="1" key="1">
    <citation type="submission" date="2021-06" db="EMBL/GenBank/DDBJ databases">
        <authorList>
            <person name="Kallberg Y."/>
            <person name="Tangrot J."/>
            <person name="Rosling A."/>
        </authorList>
    </citation>
    <scope>NUCLEOTIDE SEQUENCE</scope>
    <source>
        <strain evidence="1">UK204</strain>
    </source>
</reference>